<evidence type="ECO:0000256" key="4">
    <source>
        <dbReference type="ARBA" id="ARBA00023143"/>
    </source>
</evidence>
<organism evidence="8 9">
    <name type="scientific">Eubacterium plexicaudatum ASF492</name>
    <dbReference type="NCBI Taxonomy" id="1235802"/>
    <lineage>
        <taxon>Bacteria</taxon>
        <taxon>Bacillati</taxon>
        <taxon>Bacillota</taxon>
        <taxon>Clostridia</taxon>
        <taxon>Eubacteriales</taxon>
        <taxon>Eubacteriaceae</taxon>
        <taxon>Eubacterium</taxon>
    </lineage>
</organism>
<dbReference type="Proteomes" id="UP000012589">
    <property type="component" value="Unassembled WGS sequence"/>
</dbReference>
<keyword evidence="9" id="KW-1185">Reference proteome</keyword>
<dbReference type="PANTHER" id="PTHR30288:SF0">
    <property type="entry name" value="FLAGELLAR HOOK-ASSOCIATED PROTEIN 2"/>
    <property type="match status" value="1"/>
</dbReference>
<accession>N2BAI8</accession>
<comment type="function">
    <text evidence="5">Required for morphogenesis and for the elongation of the flagellar filament by facilitating polymerization of the flagellin monomers at the tip of growing filament. Forms a capping structure, which prevents flagellin subunits (transported through the central channel of the flagellum) from leaking out without polymerization at the distal end.</text>
</comment>
<evidence type="ECO:0000256" key="5">
    <source>
        <dbReference type="RuleBase" id="RU362066"/>
    </source>
</evidence>
<dbReference type="OrthoDB" id="9776025at2"/>
<dbReference type="InterPro" id="IPR010810">
    <property type="entry name" value="Flagellin_hook_IN_motif"/>
</dbReference>
<dbReference type="GO" id="GO:0009424">
    <property type="term" value="C:bacterial-type flagellum hook"/>
    <property type="evidence" value="ECO:0007669"/>
    <property type="project" value="UniProtKB-UniRule"/>
</dbReference>
<dbReference type="InterPro" id="IPR040026">
    <property type="entry name" value="FliD"/>
</dbReference>
<dbReference type="Pfam" id="PF07196">
    <property type="entry name" value="Flagellin_IN"/>
    <property type="match status" value="1"/>
</dbReference>
<keyword evidence="5" id="KW-0964">Secreted</keyword>
<feature type="domain" description="Flagellar hook-associated protein 2 N-terminal" evidence="6">
    <location>
        <begin position="10"/>
        <end position="104"/>
    </location>
</feature>
<comment type="similarity">
    <text evidence="1 5">Belongs to the FliD family.</text>
</comment>
<evidence type="ECO:0000256" key="2">
    <source>
        <dbReference type="ARBA" id="ARBA00011255"/>
    </source>
</evidence>
<dbReference type="GO" id="GO:0005576">
    <property type="term" value="C:extracellular region"/>
    <property type="evidence" value="ECO:0007669"/>
    <property type="project" value="UniProtKB-SubCell"/>
</dbReference>
<evidence type="ECO:0000256" key="1">
    <source>
        <dbReference type="ARBA" id="ARBA00009764"/>
    </source>
</evidence>
<dbReference type="InterPro" id="IPR010809">
    <property type="entry name" value="FliD_C"/>
</dbReference>
<dbReference type="GO" id="GO:0009421">
    <property type="term" value="C:bacterial-type flagellum filament cap"/>
    <property type="evidence" value="ECO:0007669"/>
    <property type="project" value="InterPro"/>
</dbReference>
<dbReference type="eggNOG" id="COG1345">
    <property type="taxonomic scope" value="Bacteria"/>
</dbReference>
<evidence type="ECO:0000313" key="8">
    <source>
        <dbReference type="EMBL" id="EMZ33754.1"/>
    </source>
</evidence>
<dbReference type="Pfam" id="PF07195">
    <property type="entry name" value="FliD_C"/>
    <property type="match status" value="1"/>
</dbReference>
<dbReference type="STRING" id="1235802.C823_01293"/>
<keyword evidence="4 5" id="KW-0975">Bacterial flagellum</keyword>
<dbReference type="HOGENOM" id="CLU_015182_0_0_9"/>
<evidence type="ECO:0000313" key="9">
    <source>
        <dbReference type="Proteomes" id="UP000012589"/>
    </source>
</evidence>
<proteinExistence type="inferred from homology"/>
<dbReference type="AlphaFoldDB" id="N2BAI8"/>
<dbReference type="PANTHER" id="PTHR30288">
    <property type="entry name" value="FLAGELLAR CAP/ASSEMBLY PROTEIN FLID"/>
    <property type="match status" value="1"/>
</dbReference>
<dbReference type="GO" id="GO:0007155">
    <property type="term" value="P:cell adhesion"/>
    <property type="evidence" value="ECO:0007669"/>
    <property type="project" value="InterPro"/>
</dbReference>
<feature type="domain" description="Flagellar hook-associated protein 2 C-terminal" evidence="7">
    <location>
        <begin position="498"/>
        <end position="760"/>
    </location>
</feature>
<evidence type="ECO:0000256" key="3">
    <source>
        <dbReference type="ARBA" id="ARBA00023054"/>
    </source>
</evidence>
<comment type="caution">
    <text evidence="8">The sequence shown here is derived from an EMBL/GenBank/DDBJ whole genome shotgun (WGS) entry which is preliminary data.</text>
</comment>
<gene>
    <name evidence="8" type="ORF">C823_01293</name>
</gene>
<dbReference type="Pfam" id="PF02465">
    <property type="entry name" value="FliD_N"/>
    <property type="match status" value="1"/>
</dbReference>
<comment type="subunit">
    <text evidence="2 5">Homopentamer.</text>
</comment>
<evidence type="ECO:0000259" key="6">
    <source>
        <dbReference type="Pfam" id="PF02465"/>
    </source>
</evidence>
<dbReference type="GO" id="GO:0071973">
    <property type="term" value="P:bacterial-type flagellum-dependent cell motility"/>
    <property type="evidence" value="ECO:0007669"/>
    <property type="project" value="TreeGrafter"/>
</dbReference>
<sequence length="771" mass="84899">MTIRVTGLNSGLDTDSIIKELVSAYRSKGDKLKKQQTKVSWTQDKWKSLNAKVLNLYKSLDNLRFSSGYNMKKTTVSDPTKATITAGKNAVNGTQTLKISETAKGGYLTGAQIKNNKRGSSAKLNYLDRNFSGSGTFRITGNGVSKDIEMSEDDTIDDFIKKINDSGTGVKATYDAENQRIFIASKETGKDNDFSLVGMDENGAKALHALGVNTSSSAVVDEWKQYYKGNLADTEAFLQSEIEKLVQLKQDKADKNQVIKDKQKENSEMSSAINYLNAYGNQHAVLELSNIDAERASYLSQLANMSDADREKMYVYDGAGKLVEATQGQTGAFKGTDLYDQIMNDNGISRYENKKDENGNDVLDKDGNPVQVETAIYQKVKAYDNNKKIVDAYEDPANTANAPYVLPVGATSADAAAMATGYKNKIEQNNLAVEDLQNEMMDIDDEIKNNYHLLDGANVTKDMTAADISAYAQKLAKQVDYFQNHYDSSLVNGTKEDATDAKIYLNGVEFTSSSNTFNINGLTIQTNAKTTEDITITTATDTQGLYDKIKDFITEYNGIIGEMASLYNAESAKGYEPLTSEEKEALSESDIAEWEKKVKGSLLRRDSTLGGLITAMTSAMQSVVEIGDKKYSLATLGIKTGNYFNTTAATRNLFHIDGDADDDTTSANADKLMEMLNSDPDKVVEIMRSVTSNLYDNLHDKMKSTSLRSYQSIYNDKAMAQTYSDYTKKISAWEEKVTAIEDSYYKKFAAMETALAKLQSQQSAFAGMLGS</sequence>
<reference evidence="8 9" key="1">
    <citation type="journal article" date="2014" name="Genome Announc.">
        <title>Draft genome sequences of the altered schaedler flora, a defined bacterial community from gnotobiotic mice.</title>
        <authorList>
            <person name="Wannemuehler M.J."/>
            <person name="Overstreet A.M."/>
            <person name="Ward D.V."/>
            <person name="Phillips G.J."/>
        </authorList>
    </citation>
    <scope>NUCLEOTIDE SEQUENCE [LARGE SCALE GENOMIC DNA]</scope>
    <source>
        <strain evidence="8 9">ASF492</strain>
    </source>
</reference>
<name>N2BAI8_9FIRM</name>
<comment type="subcellular location">
    <subcellularLocation>
        <location evidence="5">Secreted</location>
    </subcellularLocation>
    <subcellularLocation>
        <location evidence="5">Bacterial flagellum</location>
    </subcellularLocation>
</comment>
<keyword evidence="3 5" id="KW-0175">Coiled coil</keyword>
<feature type="coiled-coil region" evidence="5">
    <location>
        <begin position="419"/>
        <end position="446"/>
    </location>
</feature>
<dbReference type="InterPro" id="IPR003481">
    <property type="entry name" value="FliD_N"/>
</dbReference>
<protein>
    <recommendedName>
        <fullName evidence="5">Flagellar hook-associated protein 2</fullName>
        <shortName evidence="5">HAP2</shortName>
    </recommendedName>
    <alternativeName>
        <fullName evidence="5">Flagellar cap protein</fullName>
    </alternativeName>
</protein>
<dbReference type="PATRIC" id="fig|1235802.3.peg.1382"/>
<dbReference type="EMBL" id="AQFT01000039">
    <property type="protein sequence ID" value="EMZ33754.1"/>
    <property type="molecule type" value="Genomic_DNA"/>
</dbReference>
<evidence type="ECO:0000259" key="7">
    <source>
        <dbReference type="Pfam" id="PF07195"/>
    </source>
</evidence>